<sequence>MSWLRACCRDRGSHTEREAMKRQSSGGEHEVIELPEVNGEESTADHKKPLNSQAPSTSKERDQWKSCRKIIFWKCKLWMVLTTIFVVLFLVILISLALYSSKYLTLGLFSNKNEQYVQSN</sequence>
<dbReference type="InterPro" id="IPR033223">
    <property type="entry name" value="TTMP"/>
</dbReference>
<gene>
    <name evidence="3" type="ORF">CIB84_013429</name>
</gene>
<feature type="region of interest" description="Disordered" evidence="1">
    <location>
        <begin position="9"/>
        <end position="64"/>
    </location>
</feature>
<dbReference type="PANTHER" id="PTHR14636">
    <property type="entry name" value="TPA-INDUCED TRANSMEMBRANE PROTEIN"/>
    <property type="match status" value="1"/>
</dbReference>
<keyword evidence="2" id="KW-1133">Transmembrane helix</keyword>
<keyword evidence="2" id="KW-0472">Membrane</keyword>
<evidence type="ECO:0000313" key="3">
    <source>
        <dbReference type="EMBL" id="POI22823.1"/>
    </source>
</evidence>
<protein>
    <submittedName>
        <fullName evidence="3">Uncharacterized protein</fullName>
    </submittedName>
</protein>
<organism evidence="3 4">
    <name type="scientific">Bambusicola thoracicus</name>
    <name type="common">Chinese bamboo-partridge</name>
    <name type="synonym">Perdix thoracica</name>
    <dbReference type="NCBI Taxonomy" id="9083"/>
    <lineage>
        <taxon>Eukaryota</taxon>
        <taxon>Metazoa</taxon>
        <taxon>Chordata</taxon>
        <taxon>Craniata</taxon>
        <taxon>Vertebrata</taxon>
        <taxon>Euteleostomi</taxon>
        <taxon>Archelosauria</taxon>
        <taxon>Archosauria</taxon>
        <taxon>Dinosauria</taxon>
        <taxon>Saurischia</taxon>
        <taxon>Theropoda</taxon>
        <taxon>Coelurosauria</taxon>
        <taxon>Aves</taxon>
        <taxon>Neognathae</taxon>
        <taxon>Galloanserae</taxon>
        <taxon>Galliformes</taxon>
        <taxon>Phasianidae</taxon>
        <taxon>Perdicinae</taxon>
        <taxon>Bambusicola</taxon>
    </lineage>
</organism>
<dbReference type="PANTHER" id="PTHR14636:SF1">
    <property type="entry name" value="TPA-INDUCED TRANSMEMBRANE PROTEIN"/>
    <property type="match status" value="1"/>
</dbReference>
<accession>A0A2P4SFE1</accession>
<evidence type="ECO:0000256" key="1">
    <source>
        <dbReference type="SAM" id="MobiDB-lite"/>
    </source>
</evidence>
<dbReference type="AlphaFoldDB" id="A0A2P4SFE1"/>
<feature type="compositionally biased region" description="Basic and acidic residues" evidence="1">
    <location>
        <begin position="9"/>
        <end position="32"/>
    </location>
</feature>
<proteinExistence type="predicted"/>
<keyword evidence="4" id="KW-1185">Reference proteome</keyword>
<evidence type="ECO:0000313" key="4">
    <source>
        <dbReference type="Proteomes" id="UP000237246"/>
    </source>
</evidence>
<comment type="caution">
    <text evidence="3">The sequence shown here is derived from an EMBL/GenBank/DDBJ whole genome shotgun (WGS) entry which is preliminary data.</text>
</comment>
<keyword evidence="2" id="KW-0812">Transmembrane</keyword>
<feature type="transmembrane region" description="Helical" evidence="2">
    <location>
        <begin position="77"/>
        <end position="99"/>
    </location>
</feature>
<dbReference type="OrthoDB" id="8879801at2759"/>
<dbReference type="Proteomes" id="UP000237246">
    <property type="component" value="Unassembled WGS sequence"/>
</dbReference>
<evidence type="ECO:0000256" key="2">
    <source>
        <dbReference type="SAM" id="Phobius"/>
    </source>
</evidence>
<name>A0A2P4SFE1_BAMTH</name>
<reference evidence="3 4" key="1">
    <citation type="submission" date="2018-01" db="EMBL/GenBank/DDBJ databases">
        <title>Comparison of the Chinese Bamboo Partridge and Red Junglefowl genome sequences highlights the importance of demography in genome evolution.</title>
        <authorList>
            <person name="Tiley G.P."/>
            <person name="Kimball R.T."/>
            <person name="Braun E.L."/>
            <person name="Burleigh J.G."/>
        </authorList>
    </citation>
    <scope>NUCLEOTIDE SEQUENCE [LARGE SCALE GENOMIC DNA]</scope>
    <source>
        <strain evidence="3">RTK389</strain>
        <tissue evidence="3">Blood</tissue>
    </source>
</reference>
<dbReference type="EMBL" id="PPHD01054592">
    <property type="protein sequence ID" value="POI22823.1"/>
    <property type="molecule type" value="Genomic_DNA"/>
</dbReference>